<reference evidence="2" key="1">
    <citation type="submission" date="2016-10" db="EMBL/GenBank/DDBJ databases">
        <authorList>
            <person name="Varghese N."/>
            <person name="Submissions S."/>
        </authorList>
    </citation>
    <scope>NUCLEOTIDE SEQUENCE [LARGE SCALE GENOMIC DNA]</scope>
    <source>
        <strain evidence="2">JS21-1</strain>
    </source>
</reference>
<proteinExistence type="predicted"/>
<dbReference type="OrthoDB" id="7558887at2"/>
<dbReference type="InterPro" id="IPR025324">
    <property type="entry name" value="DUF4230"/>
</dbReference>
<name>A0A1H7Q0C9_9SPHN</name>
<evidence type="ECO:0000313" key="2">
    <source>
        <dbReference type="Proteomes" id="UP000199214"/>
    </source>
</evidence>
<dbReference type="STRING" id="1855283.SAMN05216382_1996"/>
<dbReference type="AlphaFoldDB" id="A0A1H7Q0C9"/>
<organism evidence="1 2">
    <name type="scientific">Sphingomonas palmae</name>
    <dbReference type="NCBI Taxonomy" id="1855283"/>
    <lineage>
        <taxon>Bacteria</taxon>
        <taxon>Pseudomonadati</taxon>
        <taxon>Pseudomonadota</taxon>
        <taxon>Alphaproteobacteria</taxon>
        <taxon>Sphingomonadales</taxon>
        <taxon>Sphingomonadaceae</taxon>
        <taxon>Sphingomonas</taxon>
    </lineage>
</organism>
<dbReference type="RefSeq" id="WP_093005791.1">
    <property type="nucleotide sequence ID" value="NZ_FNZZ01000003.1"/>
</dbReference>
<dbReference type="Pfam" id="PF14014">
    <property type="entry name" value="DUF4230"/>
    <property type="match status" value="1"/>
</dbReference>
<dbReference type="EMBL" id="FNZZ01000003">
    <property type="protein sequence ID" value="SEL41530.1"/>
    <property type="molecule type" value="Genomic_DNA"/>
</dbReference>
<gene>
    <name evidence="1" type="ORF">SAMN05216382_1996</name>
</gene>
<keyword evidence="2" id="KW-1185">Reference proteome</keyword>
<dbReference type="Proteomes" id="UP000199214">
    <property type="component" value="Unassembled WGS sequence"/>
</dbReference>
<accession>A0A1H7Q0C9</accession>
<evidence type="ECO:0000313" key="1">
    <source>
        <dbReference type="EMBL" id="SEL41530.1"/>
    </source>
</evidence>
<protein>
    <recommendedName>
        <fullName evidence="3">DUF4230 domain-containing protein</fullName>
    </recommendedName>
</protein>
<evidence type="ECO:0008006" key="3">
    <source>
        <dbReference type="Google" id="ProtNLM"/>
    </source>
</evidence>
<sequence>MNNIVKTAIGLAVAAAILLVAVAGYRRYTDDYTVSTDENGLAVARVVTGRLYGSSDLRVSRLSGIVQATAATSRLWGWLKSTRVVKAPYEVDYFVELQSLSPRDFRYDEANRRLLVEVPDVVVGRANVDEANVTVDQTSGVIVSRDAMAELQRRVSATATRVVAAKAREPQNMTKARENGRVALERLFGGTLAAAGLPVSVEVRFQGEPRPGDATQWDLTRSLEEVLGNAA</sequence>